<reference evidence="1 2" key="1">
    <citation type="journal article" date="2023" name="Sci. Data">
        <title>Genome assembly of the Korean intertidal mud-creeper Batillaria attramentaria.</title>
        <authorList>
            <person name="Patra A.K."/>
            <person name="Ho P.T."/>
            <person name="Jun S."/>
            <person name="Lee S.J."/>
            <person name="Kim Y."/>
            <person name="Won Y.J."/>
        </authorList>
    </citation>
    <scope>NUCLEOTIDE SEQUENCE [LARGE SCALE GENOMIC DNA]</scope>
    <source>
        <strain evidence="1">Wonlab-2016</strain>
    </source>
</reference>
<dbReference type="AlphaFoldDB" id="A0ABD0M6J3"/>
<dbReference type="Proteomes" id="UP001519460">
    <property type="component" value="Unassembled WGS sequence"/>
</dbReference>
<dbReference type="EMBL" id="JACVVK020000004">
    <property type="protein sequence ID" value="KAK7507404.1"/>
    <property type="molecule type" value="Genomic_DNA"/>
</dbReference>
<organism evidence="1 2">
    <name type="scientific">Batillaria attramentaria</name>
    <dbReference type="NCBI Taxonomy" id="370345"/>
    <lineage>
        <taxon>Eukaryota</taxon>
        <taxon>Metazoa</taxon>
        <taxon>Spiralia</taxon>
        <taxon>Lophotrochozoa</taxon>
        <taxon>Mollusca</taxon>
        <taxon>Gastropoda</taxon>
        <taxon>Caenogastropoda</taxon>
        <taxon>Sorbeoconcha</taxon>
        <taxon>Cerithioidea</taxon>
        <taxon>Batillariidae</taxon>
        <taxon>Batillaria</taxon>
    </lineage>
</organism>
<comment type="caution">
    <text evidence="1">The sequence shown here is derived from an EMBL/GenBank/DDBJ whole genome shotgun (WGS) entry which is preliminary data.</text>
</comment>
<proteinExistence type="predicted"/>
<evidence type="ECO:0000313" key="2">
    <source>
        <dbReference type="Proteomes" id="UP001519460"/>
    </source>
</evidence>
<protein>
    <submittedName>
        <fullName evidence="1">Uncharacterized protein</fullName>
    </submittedName>
</protein>
<sequence>MTDSERHRRRRLNEDVSCQTQTLDDFSIGFQASEPRRLYLYLHVRHRMSLTPASKTGLRTDKERYRRWIPKEDVCVILHLQIQNVIDAGF</sequence>
<keyword evidence="2" id="KW-1185">Reference proteome</keyword>
<evidence type="ECO:0000313" key="1">
    <source>
        <dbReference type="EMBL" id="KAK7507404.1"/>
    </source>
</evidence>
<name>A0ABD0M6J3_9CAEN</name>
<accession>A0ABD0M6J3</accession>
<gene>
    <name evidence="1" type="ORF">BaRGS_00001339</name>
</gene>